<dbReference type="PROSITE" id="PS50177">
    <property type="entry name" value="NTF2_DOMAIN"/>
    <property type="match status" value="1"/>
</dbReference>
<keyword evidence="5" id="KW-1185">Reference proteome</keyword>
<sequence length="447" mass="47631">MAATGSPPPSAQMVGNAFVHQYYHILHQSPELVYRFYQDGSKLGRPEDKGVMSSITTMEAINKKILSMDYAEYRAEIKTVDAQESLEGGVLVLVTGHLTGKDEVRRSFTQSFFLAPQDKGYFVLNDIFRYVEDPATTAAVAPQTPPAPMPEQDAPAVQENVQAVSEEPEDLLEEESDEGEVYNDSEDEARLVAEEGDGEGEEEEAPVEEVVDESPNDAQVVTETVAVVDSSSVQEEPVKKSYASIVKVMKEIVAPSAVPATVPARPLPAISERQAAPPPQPAPAVEISSSNTVADIGNGQEAKQQGFCFGFVEFEVAGAVQSAIEASPITIAGRQSYVEEKRPSSSRVNRGRFQPGRGGGYRSDGLRGRVNYGGGGGRGVYGRGDFSNRAEYTNRGGSRGGSSSRGGSDGVYQRVDHVGNGGGRMSRPGGLSVNAPAKISPRVSTPA</sequence>
<dbReference type="AlphaFoldDB" id="A0AAV9D0G7"/>
<protein>
    <recommendedName>
        <fullName evidence="3">NTF2 domain-containing protein</fullName>
    </recommendedName>
</protein>
<proteinExistence type="predicted"/>
<dbReference type="GO" id="GO:0003729">
    <property type="term" value="F:mRNA binding"/>
    <property type="evidence" value="ECO:0007669"/>
    <property type="project" value="TreeGrafter"/>
</dbReference>
<feature type="compositionally biased region" description="Acidic residues" evidence="2">
    <location>
        <begin position="166"/>
        <end position="187"/>
    </location>
</feature>
<evidence type="ECO:0000313" key="4">
    <source>
        <dbReference type="EMBL" id="KAK1294239.1"/>
    </source>
</evidence>
<comment type="caution">
    <text evidence="4">The sequence shown here is derived from an EMBL/GenBank/DDBJ whole genome shotgun (WGS) entry which is preliminary data.</text>
</comment>
<feature type="compositionally biased region" description="Acidic residues" evidence="2">
    <location>
        <begin position="194"/>
        <end position="215"/>
    </location>
</feature>
<feature type="compositionally biased region" description="Gly residues" evidence="2">
    <location>
        <begin position="371"/>
        <end position="382"/>
    </location>
</feature>
<dbReference type="InterPro" id="IPR032710">
    <property type="entry name" value="NTF2-like_dom_sf"/>
</dbReference>
<keyword evidence="1" id="KW-0694">RNA-binding</keyword>
<dbReference type="InterPro" id="IPR039539">
    <property type="entry name" value="Ras_GTPase_bind_prot"/>
</dbReference>
<dbReference type="PANTHER" id="PTHR10693:SF20">
    <property type="entry name" value="AT27578P"/>
    <property type="match status" value="1"/>
</dbReference>
<dbReference type="Gene3D" id="3.10.450.50">
    <property type="match status" value="1"/>
</dbReference>
<reference evidence="4" key="2">
    <citation type="submission" date="2023-06" db="EMBL/GenBank/DDBJ databases">
        <authorList>
            <person name="Ma L."/>
            <person name="Liu K.-W."/>
            <person name="Li Z."/>
            <person name="Hsiao Y.-Y."/>
            <person name="Qi Y."/>
            <person name="Fu T."/>
            <person name="Tang G."/>
            <person name="Zhang D."/>
            <person name="Sun W.-H."/>
            <person name="Liu D.-K."/>
            <person name="Li Y."/>
            <person name="Chen G.-Z."/>
            <person name="Liu X.-D."/>
            <person name="Liao X.-Y."/>
            <person name="Jiang Y.-T."/>
            <person name="Yu X."/>
            <person name="Hao Y."/>
            <person name="Huang J."/>
            <person name="Zhao X.-W."/>
            <person name="Ke S."/>
            <person name="Chen Y.-Y."/>
            <person name="Wu W.-L."/>
            <person name="Hsu J.-L."/>
            <person name="Lin Y.-F."/>
            <person name="Huang M.-D."/>
            <person name="Li C.-Y."/>
            <person name="Huang L."/>
            <person name="Wang Z.-W."/>
            <person name="Zhao X."/>
            <person name="Zhong W.-Y."/>
            <person name="Peng D.-H."/>
            <person name="Ahmad S."/>
            <person name="Lan S."/>
            <person name="Zhang J.-S."/>
            <person name="Tsai W.-C."/>
            <person name="Van De Peer Y."/>
            <person name="Liu Z.-J."/>
        </authorList>
    </citation>
    <scope>NUCLEOTIDE SEQUENCE</scope>
    <source>
        <strain evidence="4">CP</strain>
        <tissue evidence="4">Leaves</tissue>
    </source>
</reference>
<dbReference type="EMBL" id="JAUJYO010000016">
    <property type="protein sequence ID" value="KAK1294239.1"/>
    <property type="molecule type" value="Genomic_DNA"/>
</dbReference>
<feature type="compositionally biased region" description="Gly residues" evidence="2">
    <location>
        <begin position="397"/>
        <end position="409"/>
    </location>
</feature>
<evidence type="ECO:0000313" key="5">
    <source>
        <dbReference type="Proteomes" id="UP001180020"/>
    </source>
</evidence>
<organism evidence="4 5">
    <name type="scientific">Acorus calamus</name>
    <name type="common">Sweet flag</name>
    <dbReference type="NCBI Taxonomy" id="4465"/>
    <lineage>
        <taxon>Eukaryota</taxon>
        <taxon>Viridiplantae</taxon>
        <taxon>Streptophyta</taxon>
        <taxon>Embryophyta</taxon>
        <taxon>Tracheophyta</taxon>
        <taxon>Spermatophyta</taxon>
        <taxon>Magnoliopsida</taxon>
        <taxon>Liliopsida</taxon>
        <taxon>Acoraceae</taxon>
        <taxon>Acorus</taxon>
    </lineage>
</organism>
<evidence type="ECO:0000256" key="1">
    <source>
        <dbReference type="ARBA" id="ARBA00022884"/>
    </source>
</evidence>
<dbReference type="FunFam" id="3.10.450.50:FF:000003">
    <property type="entry name" value="Nuclear transport factor 2 family protein"/>
    <property type="match status" value="1"/>
</dbReference>
<dbReference type="SUPFAM" id="SSF54427">
    <property type="entry name" value="NTF2-like"/>
    <property type="match status" value="1"/>
</dbReference>
<feature type="region of interest" description="Disordered" evidence="2">
    <location>
        <begin position="141"/>
        <end position="217"/>
    </location>
</feature>
<feature type="region of interest" description="Disordered" evidence="2">
    <location>
        <begin position="337"/>
        <end position="447"/>
    </location>
</feature>
<dbReference type="PANTHER" id="PTHR10693">
    <property type="entry name" value="RAS GTPASE-ACTIVATING PROTEIN-BINDING PROTEIN"/>
    <property type="match status" value="1"/>
</dbReference>
<dbReference type="Proteomes" id="UP001180020">
    <property type="component" value="Unassembled WGS sequence"/>
</dbReference>
<evidence type="ECO:0000256" key="2">
    <source>
        <dbReference type="SAM" id="MobiDB-lite"/>
    </source>
</evidence>
<dbReference type="InterPro" id="IPR002075">
    <property type="entry name" value="NTF2_dom"/>
</dbReference>
<evidence type="ECO:0000259" key="3">
    <source>
        <dbReference type="PROSITE" id="PS50177"/>
    </source>
</evidence>
<name>A0AAV9D0G7_ACOCL</name>
<dbReference type="CDD" id="cd00780">
    <property type="entry name" value="NTF2"/>
    <property type="match status" value="1"/>
</dbReference>
<dbReference type="GO" id="GO:1990904">
    <property type="term" value="C:ribonucleoprotein complex"/>
    <property type="evidence" value="ECO:0007669"/>
    <property type="project" value="TreeGrafter"/>
</dbReference>
<feature type="domain" description="NTF2" evidence="3">
    <location>
        <begin position="14"/>
        <end position="130"/>
    </location>
</feature>
<dbReference type="Pfam" id="PF02136">
    <property type="entry name" value="NTF2"/>
    <property type="match status" value="1"/>
</dbReference>
<dbReference type="SUPFAM" id="SSF54928">
    <property type="entry name" value="RNA-binding domain, RBD"/>
    <property type="match status" value="1"/>
</dbReference>
<dbReference type="InterPro" id="IPR018222">
    <property type="entry name" value="Nuclear_transport_factor_2_euk"/>
</dbReference>
<reference evidence="4" key="1">
    <citation type="journal article" date="2023" name="Nat. Commun.">
        <title>Diploid and tetraploid genomes of Acorus and the evolution of monocots.</title>
        <authorList>
            <person name="Ma L."/>
            <person name="Liu K.W."/>
            <person name="Li Z."/>
            <person name="Hsiao Y.Y."/>
            <person name="Qi Y."/>
            <person name="Fu T."/>
            <person name="Tang G.D."/>
            <person name="Zhang D."/>
            <person name="Sun W.H."/>
            <person name="Liu D.K."/>
            <person name="Li Y."/>
            <person name="Chen G.Z."/>
            <person name="Liu X.D."/>
            <person name="Liao X.Y."/>
            <person name="Jiang Y.T."/>
            <person name="Yu X."/>
            <person name="Hao Y."/>
            <person name="Huang J."/>
            <person name="Zhao X.W."/>
            <person name="Ke S."/>
            <person name="Chen Y.Y."/>
            <person name="Wu W.L."/>
            <person name="Hsu J.L."/>
            <person name="Lin Y.F."/>
            <person name="Huang M.D."/>
            <person name="Li C.Y."/>
            <person name="Huang L."/>
            <person name="Wang Z.W."/>
            <person name="Zhao X."/>
            <person name="Zhong W.Y."/>
            <person name="Peng D.H."/>
            <person name="Ahmad S."/>
            <person name="Lan S."/>
            <person name="Zhang J.S."/>
            <person name="Tsai W.C."/>
            <person name="Van de Peer Y."/>
            <person name="Liu Z.J."/>
        </authorList>
    </citation>
    <scope>NUCLEOTIDE SEQUENCE</scope>
    <source>
        <strain evidence="4">CP</strain>
    </source>
</reference>
<accession>A0AAV9D0G7</accession>
<dbReference type="GO" id="GO:0005829">
    <property type="term" value="C:cytosol"/>
    <property type="evidence" value="ECO:0007669"/>
    <property type="project" value="TreeGrafter"/>
</dbReference>
<gene>
    <name evidence="4" type="ORF">QJS10_CPA16g00655</name>
</gene>
<dbReference type="InterPro" id="IPR035979">
    <property type="entry name" value="RBD_domain_sf"/>
</dbReference>